<accession>A0AA38YFZ8</accession>
<comment type="caution">
    <text evidence="2">The sequence shown here is derived from an EMBL/GenBank/DDBJ whole genome shotgun (WGS) entry which is preliminary data.</text>
</comment>
<feature type="domain" description="Heterokaryon incompatibility" evidence="1">
    <location>
        <begin position="372"/>
        <end position="516"/>
    </location>
</feature>
<proteinExistence type="predicted"/>
<keyword evidence="3" id="KW-1185">Reference proteome</keyword>
<sequence>MDSPFILHDKPLLRIPYIPGPYRYDGPDTTRPFGEFPRRAGFCGSRNDIDEELLRSKSDEELSSLAQAWLFFGLLSEFTLLDDASPYIGRQSVLGGLYEYLVFNDMSSMVHHLRQRLVVLPFSERGSWHSNLLECLHTVDTTVTAIDVQGRHLDAALPPVLLSIRLLVAFVKRVFELLEEPSPGFWTRNLTRSKFFSTRWLFLHALSASAYNKWLSTLKDYPTERGKRQEPRMSDFLLLRLFEQHNWCPSQARRILYLHNLPTANYFASVNRRPLQRIDHSRCRDSPKCVAHNVSLAPTTQPATSASDAANGRNIEQYRTAHVTADCSCRKMAKVEREKIIKIIRAGGIPLVCMTFGSTALRIVEARPWTKYVAVSHVWSGGLGNPDTNGLFDCQVKKLQQCLRNVFGGLTFRGLATALGRSDLLSIVYPRRQYLWLDTLCIPIVTGNDQEEERIKNKAIEHMAAIYAGAETVIVLDAELQQSSIQPALLPSQEREALAAKIYSSAWMERSWTLQEGALARELSFQLESQVFRLGFDGLLDEEAPSWQHPLDNFVWSRAVYGMTFENDGATESELHASRLRLPMSVVALTQRALQRERIWLTNLAPGSKREAAIVCWRLSQFVETWNSLIQRETSQKKDLYQIVANMLDLSPHEVRSRIPDMSHAVTTTTSPRQARYLPLIVRNCQVLPISLLFNSGPRILDPERPQNSWLPIETSEHGIMGDQLSACAGLSWRSNGLFLDKATVHRESLVAYVFLERQERAPRFRIIDQDGGSETTWVVTVNESIEPGTDSAHSSTEACIATERAAARLYNEGVGTCILAERFPEGVSHDQSKALLGARFSIGERTGSLLILRFDKPLLLLLDKDSSTETNIPVVKAGSSLNDFDFLVEYDAPYAVELARLQDLAQQLRP</sequence>
<dbReference type="Proteomes" id="UP001172681">
    <property type="component" value="Unassembled WGS sequence"/>
</dbReference>
<dbReference type="PANTHER" id="PTHR39596">
    <property type="match status" value="1"/>
</dbReference>
<name>A0AA38YFZ8_9EURO</name>
<dbReference type="Pfam" id="PF06985">
    <property type="entry name" value="HET"/>
    <property type="match status" value="1"/>
</dbReference>
<evidence type="ECO:0000313" key="2">
    <source>
        <dbReference type="EMBL" id="KAJ9647683.1"/>
    </source>
</evidence>
<dbReference type="EMBL" id="JAPDRN010000001">
    <property type="protein sequence ID" value="KAJ9647683.1"/>
    <property type="molecule type" value="Genomic_DNA"/>
</dbReference>
<reference evidence="2" key="1">
    <citation type="submission" date="2022-10" db="EMBL/GenBank/DDBJ databases">
        <title>Culturing micro-colonial fungi from biological soil crusts in the Mojave desert and describing Neophaeococcomyces mojavensis, and introducing the new genera and species Taxawa tesnikishii.</title>
        <authorList>
            <person name="Kurbessoian T."/>
            <person name="Stajich J.E."/>
        </authorList>
    </citation>
    <scope>NUCLEOTIDE SEQUENCE</scope>
    <source>
        <strain evidence="2">TK_35</strain>
    </source>
</reference>
<protein>
    <recommendedName>
        <fullName evidence="1">Heterokaryon incompatibility domain-containing protein</fullName>
    </recommendedName>
</protein>
<dbReference type="AlphaFoldDB" id="A0AA38YFZ8"/>
<dbReference type="InterPro" id="IPR010730">
    <property type="entry name" value="HET"/>
</dbReference>
<gene>
    <name evidence="2" type="ORF">H2204_000313</name>
</gene>
<evidence type="ECO:0000313" key="3">
    <source>
        <dbReference type="Proteomes" id="UP001172681"/>
    </source>
</evidence>
<evidence type="ECO:0000259" key="1">
    <source>
        <dbReference type="Pfam" id="PF06985"/>
    </source>
</evidence>
<dbReference type="PANTHER" id="PTHR39596:SF2">
    <property type="entry name" value="HET DOMAIN PROTEIN (AFU_ORTHOLOGUE AFUA_1G17550)-RELATED"/>
    <property type="match status" value="1"/>
</dbReference>
<organism evidence="2 3">
    <name type="scientific">Knufia peltigerae</name>
    <dbReference type="NCBI Taxonomy" id="1002370"/>
    <lineage>
        <taxon>Eukaryota</taxon>
        <taxon>Fungi</taxon>
        <taxon>Dikarya</taxon>
        <taxon>Ascomycota</taxon>
        <taxon>Pezizomycotina</taxon>
        <taxon>Eurotiomycetes</taxon>
        <taxon>Chaetothyriomycetidae</taxon>
        <taxon>Chaetothyriales</taxon>
        <taxon>Trichomeriaceae</taxon>
        <taxon>Knufia</taxon>
    </lineage>
</organism>